<dbReference type="PANTHER" id="PTHR43179:SF12">
    <property type="entry name" value="GALACTOFURANOSYLTRANSFERASE GLFT2"/>
    <property type="match status" value="1"/>
</dbReference>
<gene>
    <name evidence="5" type="ORF">RAN3_2772</name>
</gene>
<dbReference type="InterPro" id="IPR001173">
    <property type="entry name" value="Glyco_trans_2-like"/>
</dbReference>
<dbReference type="PANTHER" id="PTHR43179">
    <property type="entry name" value="RHAMNOSYLTRANSFERASE WBBL"/>
    <property type="match status" value="1"/>
</dbReference>
<dbReference type="EMBL" id="CAADIO010000050">
    <property type="protein sequence ID" value="VFR97146.1"/>
    <property type="molecule type" value="Genomic_DNA"/>
</dbReference>
<dbReference type="EC" id="2.4.1.-" evidence="5"/>
<keyword evidence="3 5" id="KW-0808">Transferase</keyword>
<proteinExistence type="inferred from homology"/>
<comment type="similarity">
    <text evidence="1">Belongs to the glycosyltransferase 2 family.</text>
</comment>
<dbReference type="Pfam" id="PF00535">
    <property type="entry name" value="Glycos_transf_2"/>
    <property type="match status" value="1"/>
</dbReference>
<dbReference type="AlphaFoldDB" id="A0A484VF18"/>
<evidence type="ECO:0000256" key="1">
    <source>
        <dbReference type="ARBA" id="ARBA00006739"/>
    </source>
</evidence>
<reference evidence="5" key="1">
    <citation type="submission" date="2019-03" db="EMBL/GenBank/DDBJ databases">
        <authorList>
            <person name="Danneels B."/>
        </authorList>
    </citation>
    <scope>NUCLEOTIDE SEQUENCE</scope>
</reference>
<sequence>MKLGYVCTNYNNSAYTRVAVDTLLKIPGHDYRVVVVDNASDSENVQALRAIQQDYSLVDVIYSQENAGYFRGLNAGIARLREQHPDVEWMVVGNNDLEFPEDFVTQLDANRERLSVYPIISPDVVTLDGEHQNPHVIDRISKVREFFYDIYYSNYYVGMALLKLASMAPSLSERSDEQQWRIARPIYQGHGSCYILGPKFFALFGQFWAPTFMMSEEFFLSKQLQDKGHKVYYDPCIRVLHHWHASLATLPGKRRWQMARDAHREYRKYVKVLG</sequence>
<evidence type="ECO:0000256" key="3">
    <source>
        <dbReference type="ARBA" id="ARBA00022679"/>
    </source>
</evidence>
<name>A0A484VF18_9ZZZZ</name>
<evidence type="ECO:0000313" key="5">
    <source>
        <dbReference type="EMBL" id="VFR97146.1"/>
    </source>
</evidence>
<accession>A0A484VF18</accession>
<dbReference type="SUPFAM" id="SSF53448">
    <property type="entry name" value="Nucleotide-diphospho-sugar transferases"/>
    <property type="match status" value="1"/>
</dbReference>
<evidence type="ECO:0000256" key="2">
    <source>
        <dbReference type="ARBA" id="ARBA00022676"/>
    </source>
</evidence>
<keyword evidence="2 5" id="KW-0328">Glycosyltransferase</keyword>
<evidence type="ECO:0000259" key="4">
    <source>
        <dbReference type="Pfam" id="PF00535"/>
    </source>
</evidence>
<dbReference type="InterPro" id="IPR029044">
    <property type="entry name" value="Nucleotide-diphossugar_trans"/>
</dbReference>
<feature type="domain" description="Glycosyltransferase 2-like" evidence="4">
    <location>
        <begin position="8"/>
        <end position="107"/>
    </location>
</feature>
<dbReference type="GO" id="GO:0016757">
    <property type="term" value="F:glycosyltransferase activity"/>
    <property type="evidence" value="ECO:0007669"/>
    <property type="project" value="UniProtKB-KW"/>
</dbReference>
<protein>
    <submittedName>
        <fullName evidence="5">Glycosyltransferase</fullName>
        <ecNumber evidence="5">2.4.1.-</ecNumber>
    </submittedName>
</protein>
<dbReference type="Gene3D" id="3.90.550.10">
    <property type="entry name" value="Spore Coat Polysaccharide Biosynthesis Protein SpsA, Chain A"/>
    <property type="match status" value="1"/>
</dbReference>
<organism evidence="5">
    <name type="scientific">plant metagenome</name>
    <dbReference type="NCBI Taxonomy" id="1297885"/>
    <lineage>
        <taxon>unclassified sequences</taxon>
        <taxon>metagenomes</taxon>
        <taxon>organismal metagenomes</taxon>
    </lineage>
</organism>